<keyword evidence="5 7" id="KW-0472">Membrane</keyword>
<feature type="signal peptide" evidence="8">
    <location>
        <begin position="1"/>
        <end position="30"/>
    </location>
</feature>
<comment type="caution">
    <text evidence="10">The sequence shown here is derived from an EMBL/GenBank/DDBJ whole genome shotgun (WGS) entry which is preliminary data.</text>
</comment>
<dbReference type="SUPFAM" id="SSF49464">
    <property type="entry name" value="Carboxypeptidase regulatory domain-like"/>
    <property type="match status" value="1"/>
</dbReference>
<name>A0ABU3D2M1_9FLAO</name>
<keyword evidence="3 7" id="KW-1134">Transmembrane beta strand</keyword>
<dbReference type="NCBIfam" id="TIGR04057">
    <property type="entry name" value="SusC_RagA_signa"/>
    <property type="match status" value="1"/>
</dbReference>
<keyword evidence="4 7" id="KW-0812">Transmembrane</keyword>
<dbReference type="NCBIfam" id="TIGR04056">
    <property type="entry name" value="OMP_RagA_SusC"/>
    <property type="match status" value="1"/>
</dbReference>
<dbReference type="InterPro" id="IPR008969">
    <property type="entry name" value="CarboxyPept-like_regulatory"/>
</dbReference>
<keyword evidence="8" id="KW-0732">Signal</keyword>
<evidence type="ECO:0000259" key="9">
    <source>
        <dbReference type="Pfam" id="PF07715"/>
    </source>
</evidence>
<dbReference type="PROSITE" id="PS52016">
    <property type="entry name" value="TONB_DEPENDENT_REC_3"/>
    <property type="match status" value="1"/>
</dbReference>
<dbReference type="InterPro" id="IPR037066">
    <property type="entry name" value="Plug_dom_sf"/>
</dbReference>
<evidence type="ECO:0000256" key="3">
    <source>
        <dbReference type="ARBA" id="ARBA00022452"/>
    </source>
</evidence>
<dbReference type="EMBL" id="JAVRHK010000001">
    <property type="protein sequence ID" value="MDT0675258.1"/>
    <property type="molecule type" value="Genomic_DNA"/>
</dbReference>
<comment type="subcellular location">
    <subcellularLocation>
        <location evidence="1 7">Cell outer membrane</location>
        <topology evidence="1 7">Multi-pass membrane protein</topology>
    </subcellularLocation>
</comment>
<evidence type="ECO:0000256" key="2">
    <source>
        <dbReference type="ARBA" id="ARBA00022448"/>
    </source>
</evidence>
<reference evidence="10 11" key="1">
    <citation type="submission" date="2023-09" db="EMBL/GenBank/DDBJ databases">
        <authorList>
            <person name="Rey-Velasco X."/>
        </authorList>
    </citation>
    <scope>NUCLEOTIDE SEQUENCE [LARGE SCALE GENOMIC DNA]</scope>
    <source>
        <strain evidence="10 11">F117</strain>
    </source>
</reference>
<feature type="domain" description="TonB-dependent receptor plug" evidence="9">
    <location>
        <begin position="126"/>
        <end position="231"/>
    </location>
</feature>
<evidence type="ECO:0000256" key="5">
    <source>
        <dbReference type="ARBA" id="ARBA00023136"/>
    </source>
</evidence>
<evidence type="ECO:0000256" key="6">
    <source>
        <dbReference type="ARBA" id="ARBA00023237"/>
    </source>
</evidence>
<dbReference type="InterPro" id="IPR012910">
    <property type="entry name" value="Plug_dom"/>
</dbReference>
<dbReference type="Gene3D" id="2.170.130.10">
    <property type="entry name" value="TonB-dependent receptor, plug domain"/>
    <property type="match status" value="1"/>
</dbReference>
<keyword evidence="10" id="KW-0675">Receptor</keyword>
<sequence length="1036" mass="113955">MKREYNFHSSMFLFCLSLFLGLTYFQPGFAQEGTTVSGTITSADDGLPIPGVNVTVQGTSTGTTTDFDGNYQIQVAADAVLVFSYVGFETQDIPVNNRSQIDVVLEVDAAELSEVVVIGYGTQKKKVSTASTSLVESKDLVQTASIDATSALQGQTSGVNITSTSGQPGAGMVVNIRGVGTAGNSAPLYVVDGVVVDGGIGYLDPSMIARVDILKDASAASIYGARAANGVVLVTTKKGEEGKINVNLNSYTGYQYTANRLDLLDSREYATIMNEARVNSGFAPLYPSEEIASLPNTNWQDELVNEGAIKQNHALTLSGGSERATFTTGLAYYGQEGLIGSQIDRSDYERITFNTNITYEVIEDVLEIGENFSFANITSSGVSDQGIYSNNIRGFLNAPPTMGVYNEDGSFARSNISSDITNPLGALYYNNNNLSKSNRAVGNIFAEADVNNFTFRTSFGIDFNDGSYRSFNPIYELSANAFNATSLVSQNSNKDISWIWENTIQYQTTLDDLHNIDVLLGTSARKAVYEYANASGTDLIFDTFERAYLSNTTNPEQNRVSGGRTDYSIQSYFARLLYDYDNKYLFTATIRRDGSSEFGPNNKYAYFPAFSAGWNIDSEEFFPTDSFINSFKLRASWGQNGNDQFNQQFAYLATISSYNKNYHFGTGDDEMPLAVGSSPDRVANADLVWETSEQWDIGFDARIFSDITLTFDYYNKTTRDWIVQPAVPLIAGALAPFTNGGDIRNEGLEFSANYNTTFGKDWTFSVNGNISHNNNEVLRIANANGIIYGEANLLFQGIDEINRVQEGFPIGYFYGLRTDGIFQNEAEVAAYSQGGNLIQPNAQPGDVRFVDLNGDGSINQDDKTMIGDPNPDINYGFNLDVTYKAFDFSVYTYGVAGNQNVFAVRSNERPFNNYTTSVFDRWTTEGSSNTVPRVTYGTTSNGNYTRFSDLYVQDAGFFRIKTVNLGVDLAQLSDDLDFFSTFRLYLTANNLFTFTDYEGMDPEIGFGNVNQSWARGIDVGYYPQPRTFLVGLNVNF</sequence>
<dbReference type="Gene3D" id="2.60.40.1120">
    <property type="entry name" value="Carboxypeptidase-like, regulatory domain"/>
    <property type="match status" value="1"/>
</dbReference>
<dbReference type="Gene3D" id="2.40.170.20">
    <property type="entry name" value="TonB-dependent receptor, beta-barrel domain"/>
    <property type="match status" value="1"/>
</dbReference>
<dbReference type="SUPFAM" id="SSF56935">
    <property type="entry name" value="Porins"/>
    <property type="match status" value="1"/>
</dbReference>
<evidence type="ECO:0000256" key="7">
    <source>
        <dbReference type="PROSITE-ProRule" id="PRU01360"/>
    </source>
</evidence>
<evidence type="ECO:0000313" key="11">
    <source>
        <dbReference type="Proteomes" id="UP001262582"/>
    </source>
</evidence>
<dbReference type="Pfam" id="PF13715">
    <property type="entry name" value="CarbopepD_reg_2"/>
    <property type="match status" value="1"/>
</dbReference>
<dbReference type="Proteomes" id="UP001262582">
    <property type="component" value="Unassembled WGS sequence"/>
</dbReference>
<dbReference type="InterPro" id="IPR023996">
    <property type="entry name" value="TonB-dep_OMP_SusC/RagA"/>
</dbReference>
<dbReference type="RefSeq" id="WP_311501709.1">
    <property type="nucleotide sequence ID" value="NZ_JAVRHK010000001.1"/>
</dbReference>
<dbReference type="InterPro" id="IPR023997">
    <property type="entry name" value="TonB-dep_OMP_SusC/RagA_CS"/>
</dbReference>
<dbReference type="InterPro" id="IPR039426">
    <property type="entry name" value="TonB-dep_rcpt-like"/>
</dbReference>
<accession>A0ABU3D2M1</accession>
<protein>
    <submittedName>
        <fullName evidence="10">TonB-dependent receptor</fullName>
    </submittedName>
</protein>
<evidence type="ECO:0000256" key="1">
    <source>
        <dbReference type="ARBA" id="ARBA00004571"/>
    </source>
</evidence>
<evidence type="ECO:0000313" key="10">
    <source>
        <dbReference type="EMBL" id="MDT0675258.1"/>
    </source>
</evidence>
<gene>
    <name evidence="10" type="ORF">RM539_01510</name>
</gene>
<feature type="chain" id="PRO_5045961011" evidence="8">
    <location>
        <begin position="31"/>
        <end position="1036"/>
    </location>
</feature>
<evidence type="ECO:0000256" key="4">
    <source>
        <dbReference type="ARBA" id="ARBA00022692"/>
    </source>
</evidence>
<organism evidence="10 11">
    <name type="scientific">Autumnicola musiva</name>
    <dbReference type="NCBI Taxonomy" id="3075589"/>
    <lineage>
        <taxon>Bacteria</taxon>
        <taxon>Pseudomonadati</taxon>
        <taxon>Bacteroidota</taxon>
        <taxon>Flavobacteriia</taxon>
        <taxon>Flavobacteriales</taxon>
        <taxon>Flavobacteriaceae</taxon>
        <taxon>Autumnicola</taxon>
    </lineage>
</organism>
<keyword evidence="11" id="KW-1185">Reference proteome</keyword>
<dbReference type="InterPro" id="IPR036942">
    <property type="entry name" value="Beta-barrel_TonB_sf"/>
</dbReference>
<comment type="similarity">
    <text evidence="7">Belongs to the TonB-dependent receptor family.</text>
</comment>
<proteinExistence type="inferred from homology"/>
<keyword evidence="6 7" id="KW-0998">Cell outer membrane</keyword>
<keyword evidence="2 7" id="KW-0813">Transport</keyword>
<dbReference type="Pfam" id="PF07715">
    <property type="entry name" value="Plug"/>
    <property type="match status" value="1"/>
</dbReference>
<evidence type="ECO:0000256" key="8">
    <source>
        <dbReference type="SAM" id="SignalP"/>
    </source>
</evidence>